<keyword evidence="1" id="KW-1133">Transmembrane helix</keyword>
<reference evidence="2 3" key="1">
    <citation type="submission" date="2018-06" db="EMBL/GenBank/DDBJ databases">
        <title>Genomic Encyclopedia of Archaeal and Bacterial Type Strains, Phase II (KMG-II): from individual species to whole genera.</title>
        <authorList>
            <person name="Goeker M."/>
        </authorList>
    </citation>
    <scope>NUCLEOTIDE SEQUENCE [LARGE SCALE GENOMIC DNA]</scope>
    <source>
        <strain evidence="2 3">DSM 15361</strain>
    </source>
</reference>
<gene>
    <name evidence="2" type="ORF">LX95_00995</name>
</gene>
<keyword evidence="3" id="KW-1185">Reference proteome</keyword>
<protein>
    <recommendedName>
        <fullName evidence="4">PH (Pleckstrin Homology) domain-containing protein</fullName>
    </recommendedName>
</protein>
<feature type="transmembrane region" description="Helical" evidence="1">
    <location>
        <begin position="41"/>
        <end position="58"/>
    </location>
</feature>
<dbReference type="EMBL" id="QKYV01000002">
    <property type="protein sequence ID" value="PZW42679.1"/>
    <property type="molecule type" value="Genomic_DNA"/>
</dbReference>
<proteinExistence type="predicted"/>
<feature type="transmembrane region" description="Helical" evidence="1">
    <location>
        <begin position="12"/>
        <end position="29"/>
    </location>
</feature>
<evidence type="ECO:0008006" key="4">
    <source>
        <dbReference type="Google" id="ProtNLM"/>
    </source>
</evidence>
<organism evidence="2 3">
    <name type="scientific">Mesonia algae</name>
    <dbReference type="NCBI Taxonomy" id="213248"/>
    <lineage>
        <taxon>Bacteria</taxon>
        <taxon>Pseudomonadati</taxon>
        <taxon>Bacteroidota</taxon>
        <taxon>Flavobacteriia</taxon>
        <taxon>Flavobacteriales</taxon>
        <taxon>Flavobacteriaceae</taxon>
        <taxon>Mesonia</taxon>
    </lineage>
</organism>
<comment type="caution">
    <text evidence="2">The sequence shown here is derived from an EMBL/GenBank/DDBJ whole genome shotgun (WGS) entry which is preliminary data.</text>
</comment>
<evidence type="ECO:0000313" key="3">
    <source>
        <dbReference type="Proteomes" id="UP000249542"/>
    </source>
</evidence>
<dbReference type="Proteomes" id="UP000249542">
    <property type="component" value="Unassembled WGS sequence"/>
</dbReference>
<accession>A0A2W7I8L4</accession>
<dbReference type="AlphaFoldDB" id="A0A2W7I8L4"/>
<keyword evidence="1" id="KW-0812">Transmembrane</keyword>
<sequence length="158" mass="18873">MRFNNSKNIKLIPIVYFFIIVSMGLFLFLSVELQHIYKGEVVFFLLTFILLLIIIYLYKSGKYFEYDSDGETLCLTNRGVLISEKYNYREQKAEFPKYKLKSYKVSNYFFFKYLSVKVLSKNSNSVKKIKFNITFISNNKIKVLQKSLQKIVHQNKHR</sequence>
<evidence type="ECO:0000256" key="1">
    <source>
        <dbReference type="SAM" id="Phobius"/>
    </source>
</evidence>
<name>A0A2W7I8L4_9FLAO</name>
<keyword evidence="1" id="KW-0472">Membrane</keyword>
<evidence type="ECO:0000313" key="2">
    <source>
        <dbReference type="EMBL" id="PZW42679.1"/>
    </source>
</evidence>